<dbReference type="GO" id="GO:1990757">
    <property type="term" value="F:ubiquitin ligase activator activity"/>
    <property type="evidence" value="ECO:0000318"/>
    <property type="project" value="GO_Central"/>
</dbReference>
<dbReference type="InterPro" id="IPR027417">
    <property type="entry name" value="P-loop_NTPase"/>
</dbReference>
<evidence type="ECO:0000259" key="5">
    <source>
        <dbReference type="Pfam" id="PF24807"/>
    </source>
</evidence>
<dbReference type="GO" id="GO:1905786">
    <property type="term" value="P:positive regulation of anaphase-promoting complex-dependent catabolic process"/>
    <property type="evidence" value="ECO:0000318"/>
    <property type="project" value="GO_Central"/>
</dbReference>
<dbReference type="SMART" id="SM00320">
    <property type="entry name" value="WD40"/>
    <property type="match status" value="16"/>
</dbReference>
<dbReference type="SUPFAM" id="SSF50978">
    <property type="entry name" value="WD40 repeat-like"/>
    <property type="match status" value="3"/>
</dbReference>
<dbReference type="InterPro" id="IPR015943">
    <property type="entry name" value="WD40/YVTN_repeat-like_dom_sf"/>
</dbReference>
<gene>
    <name evidence="6" type="primary">WBGene00273543</name>
</gene>
<keyword evidence="3" id="KW-0677">Repeat</keyword>
<dbReference type="GO" id="GO:0031145">
    <property type="term" value="P:anaphase-promoting complex-dependent catabolic process"/>
    <property type="evidence" value="ECO:0000318"/>
    <property type="project" value="GO_Central"/>
</dbReference>
<dbReference type="Proteomes" id="UP000005239">
    <property type="component" value="Unassembled WGS sequence"/>
</dbReference>
<protein>
    <submittedName>
        <fullName evidence="6">Translation initiation factor eIF2A</fullName>
    </submittedName>
</protein>
<dbReference type="InterPro" id="IPR036322">
    <property type="entry name" value="WD40_repeat_dom_sf"/>
</dbReference>
<name>A0A2A6B7J5_PRIPA</name>
<dbReference type="Pfam" id="PF00400">
    <property type="entry name" value="WD40"/>
    <property type="match status" value="2"/>
</dbReference>
<keyword evidence="7" id="KW-1185">Reference proteome</keyword>
<dbReference type="PROSITE" id="PS50082">
    <property type="entry name" value="WD_REPEATS_2"/>
    <property type="match status" value="7"/>
</dbReference>
<accession>A0A8R1ULE3</accession>
<dbReference type="InterPro" id="IPR033010">
    <property type="entry name" value="Cdc20/Fizzy"/>
</dbReference>
<dbReference type="PANTHER" id="PTHR19918">
    <property type="entry name" value="CELL DIVISION CYCLE 20 CDC20 FIZZY -RELATED"/>
    <property type="match status" value="1"/>
</dbReference>
<reference evidence="6" key="2">
    <citation type="submission" date="2022-06" db="UniProtKB">
        <authorList>
            <consortium name="EnsemblMetazoa"/>
        </authorList>
    </citation>
    <scope>IDENTIFICATION</scope>
    <source>
        <strain evidence="6">PS312</strain>
    </source>
</reference>
<dbReference type="InterPro" id="IPR056150">
    <property type="entry name" value="WD40_CDC20-Fz"/>
</dbReference>
<dbReference type="GO" id="GO:0005680">
    <property type="term" value="C:anaphase-promoting complex"/>
    <property type="evidence" value="ECO:0000318"/>
    <property type="project" value="GO_Central"/>
</dbReference>
<dbReference type="InterPro" id="IPR019775">
    <property type="entry name" value="WD40_repeat_CS"/>
</dbReference>
<feature type="domain" description="CDC20/Fizzy WD40" evidence="5">
    <location>
        <begin position="14"/>
        <end position="298"/>
    </location>
</feature>
<dbReference type="CDD" id="cd00200">
    <property type="entry name" value="WD40"/>
    <property type="match status" value="1"/>
</dbReference>
<organism evidence="6 7">
    <name type="scientific">Pristionchus pacificus</name>
    <name type="common">Parasitic nematode worm</name>
    <dbReference type="NCBI Taxonomy" id="54126"/>
    <lineage>
        <taxon>Eukaryota</taxon>
        <taxon>Metazoa</taxon>
        <taxon>Ecdysozoa</taxon>
        <taxon>Nematoda</taxon>
        <taxon>Chromadorea</taxon>
        <taxon>Rhabditida</taxon>
        <taxon>Rhabditina</taxon>
        <taxon>Diplogasteromorpha</taxon>
        <taxon>Diplogasteroidea</taxon>
        <taxon>Neodiplogasteridae</taxon>
        <taxon>Pristionchus</taxon>
    </lineage>
</organism>
<evidence type="ECO:0000256" key="3">
    <source>
        <dbReference type="ARBA" id="ARBA00022737"/>
    </source>
</evidence>
<keyword evidence="4" id="KW-0131">Cell cycle</keyword>
<sequence length="1499" mass="166962">ASIKDILARAYPKSSQNVIAAGHFKGVYCARLEDDKDNEAFELLDVFYYANVGAVQFSKRGEFLAVGKGDGLVQIWDLQARKLITKFDGNSGKVYSIAWNDSIVCGGCSDGTIHIWDIREKPEAVAMTLKGPAAVGGNPRFDMIVSGLKWSPDKQQLASCGGDKTVKVWNLRKPEPCVAFAEHTAHVKAISWSPHHRGLLTTGGGRDDGTLRFWDTIAGVPLQRVITGRSQICSVAWSKHSAQLVTAHGYDDSGLMTWKYPSLRRDIDQPTPLRLVYMAMSPDGESIVTGSGFNLEFWRSLGKDLVDDFYLNLVDWSSQNVIAAGHWYGVYCARVEDDKDPEAFELTVPERYDIVGSVQFNECGELIAVGASHGWVQMWDVQAQKMISRFQGCSGRVGCLAWNSDILCAGDSNGRIRAWDIRQKAGAVVVCLRGPQLITNNSQLFPNFGTPVCGLKWSPDKQQLGSCGANQPVRVWNLRKPEPCVTFTEHTAHVKAISWSPHHRGILTTGGGSSDGMLRFWDTIAGVPLQRISTGLAQICSVAWSKHSLALVTTHGHGNSGLMMWKYPSLRQDIVQPTPLRLVYMAMSPDGESIVTGSAKSLDFWKVFCRNDETVQVLKALTSGAYSADTLLVLRLQFFSNSSLDSWQILHFSKKMYAYIEPYKKLGIKGLKDDLYLNVLDWSSQCVVAIGASSFVYYANVAQYDNLDHENLNVFCADSDHSNYATSVQFNESGDLLAAGTKDGKIQADNVCSSCKNCGSAVTGQPMAFPSPIRPSLKPTASSTPSTLVFKSEPSQGLAKELLREDYLKIVVDKIGAANKSITQDFVQVERRNKKATLLRMVGIDLMKYEQSKDLQVFKQKTLIFVASKTMTDTLGVFISEAGTPTTTTHGVREQHIHRACKRATGACSGKGTRLVATRARTSCDRRRGGGLLSQRMLGKRKRKCFECGHADETTRTFPANSRTTLQKQWLDRLGLNEQETIEKYEEYREKLGKGVDIRWCTKHFISGETLPIDLRPKPLLVTTHLREELQPQRLNERYRNPIVCTTPVASDNEMDMDEIWDMETQKVVCERTQTDGFARCLTWNADIVGSRSNGPIVLWDTRAGPNALWNLCGQDRNAANAPPPGNNAAGLRWSPDRQQLASTGMDGAVNVWDLRFWDTLAGVPLQRALADTTICGLEWSKHSNELVTTDEHRDTYQPIIWKYPVLSNPHVALSHPSDCRLLYLAMSPDGEWIVTGNSKETVEFWRPLPSTPFHRIDAVRGWIAARRDTAQTMVRQRLDLRSGMGGRVTGLAWNGDALCVGYHFGGIIHWDERMPAADSTGCIKTLGHRKNVCGLKWSPDKQQLASSGNDYQVKIWNLHRPEPCLVFTEHTSCAKALDWSPHQRGLLTTGGGLTDGMLRFWDTIAGVPQQCIHTRKQTCNLAWSMHSNELVTAHGYGENEILTWRYPEMRPVFRSPNYARKLYMAMSPDGQSIATGNTREEIQFWKVFPKDQKDTDPT</sequence>
<dbReference type="GO" id="GO:0010997">
    <property type="term" value="F:anaphase-promoting complex binding"/>
    <property type="evidence" value="ECO:0000318"/>
    <property type="project" value="GO_Central"/>
</dbReference>
<evidence type="ECO:0000256" key="2">
    <source>
        <dbReference type="ARBA" id="ARBA00022574"/>
    </source>
</evidence>
<reference evidence="7" key="1">
    <citation type="journal article" date="2008" name="Nat. Genet.">
        <title>The Pristionchus pacificus genome provides a unique perspective on nematode lifestyle and parasitism.</title>
        <authorList>
            <person name="Dieterich C."/>
            <person name="Clifton S.W."/>
            <person name="Schuster L.N."/>
            <person name="Chinwalla A."/>
            <person name="Delehaunty K."/>
            <person name="Dinkelacker I."/>
            <person name="Fulton L."/>
            <person name="Fulton R."/>
            <person name="Godfrey J."/>
            <person name="Minx P."/>
            <person name="Mitreva M."/>
            <person name="Roeseler W."/>
            <person name="Tian H."/>
            <person name="Witte H."/>
            <person name="Yang S.P."/>
            <person name="Wilson R.K."/>
            <person name="Sommer R.J."/>
        </authorList>
    </citation>
    <scope>NUCLEOTIDE SEQUENCE [LARGE SCALE GENOMIC DNA]</scope>
    <source>
        <strain evidence="7">PS312</strain>
    </source>
</reference>
<dbReference type="Gene3D" id="2.130.10.10">
    <property type="entry name" value="YVTN repeat-like/Quinoprotein amine dehydrogenase"/>
    <property type="match status" value="6"/>
</dbReference>
<evidence type="ECO:0000313" key="7">
    <source>
        <dbReference type="Proteomes" id="UP000005239"/>
    </source>
</evidence>
<evidence type="ECO:0000256" key="4">
    <source>
        <dbReference type="ARBA" id="ARBA00023306"/>
    </source>
</evidence>
<dbReference type="EnsemblMetazoa" id="PPA35174.1">
    <property type="protein sequence ID" value="PPA35174.1"/>
    <property type="gene ID" value="WBGene00273543"/>
</dbReference>
<dbReference type="SUPFAM" id="SSF117289">
    <property type="entry name" value="Nucleoporin domain"/>
    <property type="match status" value="1"/>
</dbReference>
<accession>A0A2A6B7J5</accession>
<dbReference type="InterPro" id="IPR001680">
    <property type="entry name" value="WD40_rpt"/>
</dbReference>
<evidence type="ECO:0000256" key="1">
    <source>
        <dbReference type="ARBA" id="ARBA00006445"/>
    </source>
</evidence>
<dbReference type="PROSITE" id="PS50294">
    <property type="entry name" value="WD_REPEATS_REGION"/>
    <property type="match status" value="2"/>
</dbReference>
<dbReference type="Gene3D" id="3.40.50.300">
    <property type="entry name" value="P-loop containing nucleotide triphosphate hydrolases"/>
    <property type="match status" value="1"/>
</dbReference>
<feature type="domain" description="CDC20/Fizzy WD40" evidence="5">
    <location>
        <begin position="1283"/>
        <end position="1486"/>
    </location>
</feature>
<evidence type="ECO:0000313" key="6">
    <source>
        <dbReference type="EnsemblMetazoa" id="PPA35174.1"/>
    </source>
</evidence>
<comment type="similarity">
    <text evidence="1">Belongs to the WD repeat CDC20/Fizzy family.</text>
</comment>
<proteinExistence type="inferred from homology"/>
<dbReference type="Pfam" id="PF24807">
    <property type="entry name" value="WD40_CDC20-Fz"/>
    <property type="match status" value="3"/>
</dbReference>
<keyword evidence="2" id="KW-0853">WD repeat</keyword>
<dbReference type="PROSITE" id="PS00678">
    <property type="entry name" value="WD_REPEATS_1"/>
    <property type="match status" value="5"/>
</dbReference>
<dbReference type="PANTHER" id="PTHR19918:SF1">
    <property type="entry name" value="FIZZY-RELATED PROTEIN HOMOLOG"/>
    <property type="match status" value="1"/>
</dbReference>
<feature type="domain" description="CDC20/Fizzy WD40" evidence="5">
    <location>
        <begin position="304"/>
        <end position="605"/>
    </location>
</feature>